<name>A0ACB9BIB4_CICIN</name>
<evidence type="ECO:0000313" key="2">
    <source>
        <dbReference type="Proteomes" id="UP001055811"/>
    </source>
</evidence>
<dbReference type="EMBL" id="CM042014">
    <property type="protein sequence ID" value="KAI3721734.1"/>
    <property type="molecule type" value="Genomic_DNA"/>
</dbReference>
<sequence length="88" mass="10071">MFDREQENSNGGDFLIKSTSRRKHKEHSRGFFSIVYIRIKQSGPSISTSSYNIVPPRLLPPSNSKSPSRRTQPSQVFPYRSTSSLIRN</sequence>
<organism evidence="1 2">
    <name type="scientific">Cichorium intybus</name>
    <name type="common">Chicory</name>
    <dbReference type="NCBI Taxonomy" id="13427"/>
    <lineage>
        <taxon>Eukaryota</taxon>
        <taxon>Viridiplantae</taxon>
        <taxon>Streptophyta</taxon>
        <taxon>Embryophyta</taxon>
        <taxon>Tracheophyta</taxon>
        <taxon>Spermatophyta</taxon>
        <taxon>Magnoliopsida</taxon>
        <taxon>eudicotyledons</taxon>
        <taxon>Gunneridae</taxon>
        <taxon>Pentapetalae</taxon>
        <taxon>asterids</taxon>
        <taxon>campanulids</taxon>
        <taxon>Asterales</taxon>
        <taxon>Asteraceae</taxon>
        <taxon>Cichorioideae</taxon>
        <taxon>Cichorieae</taxon>
        <taxon>Cichoriinae</taxon>
        <taxon>Cichorium</taxon>
    </lineage>
</organism>
<dbReference type="Proteomes" id="UP001055811">
    <property type="component" value="Linkage Group LG06"/>
</dbReference>
<evidence type="ECO:0000313" key="1">
    <source>
        <dbReference type="EMBL" id="KAI3721734.1"/>
    </source>
</evidence>
<protein>
    <submittedName>
        <fullName evidence="1">Uncharacterized protein</fullName>
    </submittedName>
</protein>
<reference evidence="2" key="1">
    <citation type="journal article" date="2022" name="Mol. Ecol. Resour.">
        <title>The genomes of chicory, endive, great burdock and yacon provide insights into Asteraceae palaeo-polyploidization history and plant inulin production.</title>
        <authorList>
            <person name="Fan W."/>
            <person name="Wang S."/>
            <person name="Wang H."/>
            <person name="Wang A."/>
            <person name="Jiang F."/>
            <person name="Liu H."/>
            <person name="Zhao H."/>
            <person name="Xu D."/>
            <person name="Zhang Y."/>
        </authorList>
    </citation>
    <scope>NUCLEOTIDE SEQUENCE [LARGE SCALE GENOMIC DNA]</scope>
    <source>
        <strain evidence="2">cv. Punajuju</strain>
    </source>
</reference>
<reference evidence="1 2" key="2">
    <citation type="journal article" date="2022" name="Mol. Ecol. Resour.">
        <title>The genomes of chicory, endive, great burdock and yacon provide insights into Asteraceae paleo-polyploidization history and plant inulin production.</title>
        <authorList>
            <person name="Fan W."/>
            <person name="Wang S."/>
            <person name="Wang H."/>
            <person name="Wang A."/>
            <person name="Jiang F."/>
            <person name="Liu H."/>
            <person name="Zhao H."/>
            <person name="Xu D."/>
            <person name="Zhang Y."/>
        </authorList>
    </citation>
    <scope>NUCLEOTIDE SEQUENCE [LARGE SCALE GENOMIC DNA]</scope>
    <source>
        <strain evidence="2">cv. Punajuju</strain>
        <tissue evidence="1">Leaves</tissue>
    </source>
</reference>
<accession>A0ACB9BIB4</accession>
<comment type="caution">
    <text evidence="1">The sequence shown here is derived from an EMBL/GenBank/DDBJ whole genome shotgun (WGS) entry which is preliminary data.</text>
</comment>
<proteinExistence type="predicted"/>
<keyword evidence="2" id="KW-1185">Reference proteome</keyword>
<gene>
    <name evidence="1" type="ORF">L2E82_32752</name>
</gene>